<protein>
    <submittedName>
        <fullName evidence="1">Uncharacterized protein</fullName>
    </submittedName>
</protein>
<gene>
    <name evidence="1" type="ORF">FK267_04960</name>
</gene>
<dbReference type="GeneID" id="64211720"/>
<sequence length="97" mass="10896">MPDVTGWSEEEILDYENGLAAQESVSSPRQEAYFDAYRVAAMRAIDEGLGSQWLRDEERRLRSLDLAELTTYSAQECDAAGTVGTRHQGLLDDRGKR</sequence>
<comment type="caution">
    <text evidence="1">The sequence shown here is derived from an EMBL/GenBank/DDBJ whole genome shotgun (WGS) entry which is preliminary data.</text>
</comment>
<dbReference type="EMBL" id="VICC01000004">
    <property type="protein sequence ID" value="TQD61756.1"/>
    <property type="molecule type" value="Genomic_DNA"/>
</dbReference>
<dbReference type="RefSeq" id="WP_141406504.1">
    <property type="nucleotide sequence ID" value="NZ_CP066060.1"/>
</dbReference>
<evidence type="ECO:0000313" key="2">
    <source>
        <dbReference type="Proteomes" id="UP000317942"/>
    </source>
</evidence>
<organism evidence="1 2">
    <name type="scientific">Actinomyces oris</name>
    <dbReference type="NCBI Taxonomy" id="544580"/>
    <lineage>
        <taxon>Bacteria</taxon>
        <taxon>Bacillati</taxon>
        <taxon>Actinomycetota</taxon>
        <taxon>Actinomycetes</taxon>
        <taxon>Actinomycetales</taxon>
        <taxon>Actinomycetaceae</taxon>
        <taxon>Actinomyces</taxon>
    </lineage>
</organism>
<dbReference type="Proteomes" id="UP000317942">
    <property type="component" value="Unassembled WGS sequence"/>
</dbReference>
<evidence type="ECO:0000313" key="1">
    <source>
        <dbReference type="EMBL" id="TQD61756.1"/>
    </source>
</evidence>
<dbReference type="AlphaFoldDB" id="A0A508BGW2"/>
<accession>A0A508BGW2</accession>
<proteinExistence type="predicted"/>
<name>A0A508BGW2_9ACTO</name>
<reference evidence="1 2" key="1">
    <citation type="submission" date="2019-06" db="EMBL/GenBank/DDBJ databases">
        <title>Draft genome sequence of Actinomyces oris CCUG 34288T.</title>
        <authorList>
            <person name="Salva-Serra F."/>
            <person name="Cardew S."/>
            <person name="Moore E."/>
        </authorList>
    </citation>
    <scope>NUCLEOTIDE SEQUENCE [LARGE SCALE GENOMIC DNA]</scope>
    <source>
        <strain evidence="1 2">CCUG 34288</strain>
    </source>
</reference>